<reference evidence="1 2" key="1">
    <citation type="submission" date="2021-03" db="EMBL/GenBank/DDBJ databases">
        <title>Identification of novel Bacillus strains.</title>
        <authorList>
            <person name="Xiao Z."/>
            <person name="Li Y."/>
            <person name="Shen J."/>
        </authorList>
    </citation>
    <scope>NUCLEOTIDE SEQUENCE [LARGE SCALE GENOMIC DNA]</scope>
    <source>
        <strain evidence="1 2">SY8</strain>
    </source>
</reference>
<accession>A0ABS3NW77</accession>
<dbReference type="GO" id="GO:0032259">
    <property type="term" value="P:methylation"/>
    <property type="evidence" value="ECO:0007669"/>
    <property type="project" value="UniProtKB-KW"/>
</dbReference>
<dbReference type="GO" id="GO:0008168">
    <property type="term" value="F:methyltransferase activity"/>
    <property type="evidence" value="ECO:0007669"/>
    <property type="project" value="UniProtKB-KW"/>
</dbReference>
<keyword evidence="2" id="KW-1185">Reference proteome</keyword>
<dbReference type="EMBL" id="JAGDQJ010000009">
    <property type="protein sequence ID" value="MBO1625174.1"/>
    <property type="molecule type" value="Genomic_DNA"/>
</dbReference>
<sequence length="190" mass="20982">MKLERVLPFARTLLQTAVKEGDYAVDATLGNGHDTCFLAEIIGESGRVFGFDIQQEAIENSTARLKEKGLEERTVLIHDSHDTLLSALPEEARGKVTGAIFNLGYLPGGDKHIVTKPNSTIAAIEQLLDIMAPEGIIVLVIYHGHPEGQIERDAVLKFAEELDQTKAHVLRYGFINQQNNPPFIVAIEKR</sequence>
<dbReference type="Proteomes" id="UP000677611">
    <property type="component" value="Unassembled WGS sequence"/>
</dbReference>
<proteinExistence type="predicted"/>
<keyword evidence="1" id="KW-0808">Transferase</keyword>
<keyword evidence="1" id="KW-0489">Methyltransferase</keyword>
<dbReference type="InterPro" id="IPR029063">
    <property type="entry name" value="SAM-dependent_MTases_sf"/>
</dbReference>
<comment type="caution">
    <text evidence="1">The sequence shown here is derived from an EMBL/GenBank/DDBJ whole genome shotgun (WGS) entry which is preliminary data.</text>
</comment>
<dbReference type="SUPFAM" id="SSF53335">
    <property type="entry name" value="S-adenosyl-L-methionine-dependent methyltransferases"/>
    <property type="match status" value="1"/>
</dbReference>
<dbReference type="RefSeq" id="WP_208017252.1">
    <property type="nucleotide sequence ID" value="NZ_JAGDQJ010000009.1"/>
</dbReference>
<name>A0ABS3NW77_9BACI</name>
<dbReference type="PANTHER" id="PTHR35276:SF1">
    <property type="entry name" value="TRNA (MNM(5)S(2)U34)-METHYLTRANSFERASE, CHLOROPLASTIC"/>
    <property type="match status" value="1"/>
</dbReference>
<evidence type="ECO:0000313" key="2">
    <source>
        <dbReference type="Proteomes" id="UP000677611"/>
    </source>
</evidence>
<gene>
    <name evidence="1" type="ORF">J4P90_07925</name>
</gene>
<dbReference type="Gene3D" id="3.40.50.150">
    <property type="entry name" value="Vaccinia Virus protein VP39"/>
    <property type="match status" value="1"/>
</dbReference>
<dbReference type="PANTHER" id="PTHR35276">
    <property type="entry name" value="S-ADENOSYL-L-METHIONINE-DEPENDENT METHYLTRANSFERASES SUPERFAMILY PROTEIN"/>
    <property type="match status" value="1"/>
</dbReference>
<evidence type="ECO:0000313" key="1">
    <source>
        <dbReference type="EMBL" id="MBO1625174.1"/>
    </source>
</evidence>
<dbReference type="InterPro" id="IPR010719">
    <property type="entry name" value="MnmM_MeTrfase"/>
</dbReference>
<dbReference type="Pfam" id="PF06962">
    <property type="entry name" value="rRNA_methylase"/>
    <property type="match status" value="1"/>
</dbReference>
<organism evidence="1 2">
    <name type="scientific">Bacillus arachidis</name>
    <dbReference type="NCBI Taxonomy" id="2819290"/>
    <lineage>
        <taxon>Bacteria</taxon>
        <taxon>Bacillati</taxon>
        <taxon>Bacillota</taxon>
        <taxon>Bacilli</taxon>
        <taxon>Bacillales</taxon>
        <taxon>Bacillaceae</taxon>
        <taxon>Bacillus</taxon>
    </lineage>
</organism>
<protein>
    <submittedName>
        <fullName evidence="1">Methyltransferase domain-containing protein</fullName>
    </submittedName>
</protein>